<dbReference type="AlphaFoldDB" id="A0AAD5KSC3"/>
<gene>
    <name evidence="2" type="ORF">GHT06_013524</name>
</gene>
<dbReference type="Proteomes" id="UP000820818">
    <property type="component" value="Linkage Group LG4"/>
</dbReference>
<name>A0AAD5KSC3_9CRUS</name>
<evidence type="ECO:0000256" key="1">
    <source>
        <dbReference type="SAM" id="SignalP"/>
    </source>
</evidence>
<feature type="signal peptide" evidence="1">
    <location>
        <begin position="1"/>
        <end position="21"/>
    </location>
</feature>
<accession>A0AAD5KSC3</accession>
<evidence type="ECO:0000313" key="2">
    <source>
        <dbReference type="EMBL" id="KAI9559527.1"/>
    </source>
</evidence>
<keyword evidence="1" id="KW-0732">Signal</keyword>
<keyword evidence="3" id="KW-1185">Reference proteome</keyword>
<sequence length="109" mass="12016">MASEISVFCVCVGLGIPTSLAQICQRMKGQKSFDYGLKSLPYTMHTKVEEKTRAILLADELGCGATGFCEDGCGRREITTSEAVQDRCSTPQDPQEYRYLMAVNSREHG</sequence>
<evidence type="ECO:0000313" key="3">
    <source>
        <dbReference type="Proteomes" id="UP000820818"/>
    </source>
</evidence>
<comment type="caution">
    <text evidence="2">The sequence shown here is derived from an EMBL/GenBank/DDBJ whole genome shotgun (WGS) entry which is preliminary data.</text>
</comment>
<protein>
    <submittedName>
        <fullName evidence="2">Uncharacterized protein</fullName>
    </submittedName>
</protein>
<proteinExistence type="predicted"/>
<dbReference type="EMBL" id="WJBH02000004">
    <property type="protein sequence ID" value="KAI9559527.1"/>
    <property type="molecule type" value="Genomic_DNA"/>
</dbReference>
<organism evidence="2 3">
    <name type="scientific">Daphnia sinensis</name>
    <dbReference type="NCBI Taxonomy" id="1820382"/>
    <lineage>
        <taxon>Eukaryota</taxon>
        <taxon>Metazoa</taxon>
        <taxon>Ecdysozoa</taxon>
        <taxon>Arthropoda</taxon>
        <taxon>Crustacea</taxon>
        <taxon>Branchiopoda</taxon>
        <taxon>Diplostraca</taxon>
        <taxon>Cladocera</taxon>
        <taxon>Anomopoda</taxon>
        <taxon>Daphniidae</taxon>
        <taxon>Daphnia</taxon>
        <taxon>Daphnia similis group</taxon>
    </lineage>
</organism>
<reference evidence="2 3" key="1">
    <citation type="submission" date="2022-05" db="EMBL/GenBank/DDBJ databases">
        <title>A multi-omics perspective on studying reproductive biology in Daphnia sinensis.</title>
        <authorList>
            <person name="Jia J."/>
        </authorList>
    </citation>
    <scope>NUCLEOTIDE SEQUENCE [LARGE SCALE GENOMIC DNA]</scope>
    <source>
        <strain evidence="2 3">WSL</strain>
    </source>
</reference>
<feature type="chain" id="PRO_5042104679" evidence="1">
    <location>
        <begin position="22"/>
        <end position="109"/>
    </location>
</feature>